<dbReference type="Proteomes" id="UP001519460">
    <property type="component" value="Unassembled WGS sequence"/>
</dbReference>
<evidence type="ECO:0000313" key="2">
    <source>
        <dbReference type="Proteomes" id="UP001519460"/>
    </source>
</evidence>
<dbReference type="EMBL" id="JACVVK020000415">
    <property type="protein sequence ID" value="KAK7475096.1"/>
    <property type="molecule type" value="Genomic_DNA"/>
</dbReference>
<protein>
    <submittedName>
        <fullName evidence="1">Uncharacterized protein</fullName>
    </submittedName>
</protein>
<name>A0ABD0JKC2_9CAEN</name>
<reference evidence="1 2" key="1">
    <citation type="journal article" date="2023" name="Sci. Data">
        <title>Genome assembly of the Korean intertidal mud-creeper Batillaria attramentaria.</title>
        <authorList>
            <person name="Patra A.K."/>
            <person name="Ho P.T."/>
            <person name="Jun S."/>
            <person name="Lee S.J."/>
            <person name="Kim Y."/>
            <person name="Won Y.J."/>
        </authorList>
    </citation>
    <scope>NUCLEOTIDE SEQUENCE [LARGE SCALE GENOMIC DNA]</scope>
    <source>
        <strain evidence="1">Wonlab-2016</strain>
    </source>
</reference>
<proteinExistence type="predicted"/>
<gene>
    <name evidence="1" type="ORF">BaRGS_00033648</name>
</gene>
<accession>A0ABD0JKC2</accession>
<dbReference type="AlphaFoldDB" id="A0ABD0JKC2"/>
<organism evidence="1 2">
    <name type="scientific">Batillaria attramentaria</name>
    <dbReference type="NCBI Taxonomy" id="370345"/>
    <lineage>
        <taxon>Eukaryota</taxon>
        <taxon>Metazoa</taxon>
        <taxon>Spiralia</taxon>
        <taxon>Lophotrochozoa</taxon>
        <taxon>Mollusca</taxon>
        <taxon>Gastropoda</taxon>
        <taxon>Caenogastropoda</taxon>
        <taxon>Sorbeoconcha</taxon>
        <taxon>Cerithioidea</taxon>
        <taxon>Batillariidae</taxon>
        <taxon>Batillaria</taxon>
    </lineage>
</organism>
<evidence type="ECO:0000313" key="1">
    <source>
        <dbReference type="EMBL" id="KAK7475096.1"/>
    </source>
</evidence>
<comment type="caution">
    <text evidence="1">The sequence shown here is derived from an EMBL/GenBank/DDBJ whole genome shotgun (WGS) entry which is preliminary data.</text>
</comment>
<keyword evidence="2" id="KW-1185">Reference proteome</keyword>
<sequence length="174" mass="19447">MRGILCPVDPKPFPARVRFHGQCRVPLTWTIYLLGIASAQVTICITDNDGRVGQKVGTKRDNHPSWEVVGGTVDYNKTPFISMSVIFSLCLSGALANATQTLQSPFIHARSDLLTRKRRQDLQLNAVFNTVTKGTHHQQISRLNSLQLSMIVCPCALRHQRSLTVDKHDPNTHH</sequence>